<dbReference type="Gene3D" id="1.10.10.60">
    <property type="entry name" value="Homeodomain-like"/>
    <property type="match status" value="3"/>
</dbReference>
<sequence length="198" mass="23521">MARPEEQRLRWTEEEDRMLFECKSRNLDLPWPNIAELAGLSRSGKSCRERWKNHLDPNVKRGNFSQEEDETIIRLHSSHENSWAFIATHLPGRTDNAVKNRWTNHLKNKLIGRSTDHQNIPDPQRKSMMARPQEQRRPWTSEEDNKLIEFKLKYPDRSWPGTAQLAGLDRTDKSCWERWNDHLMRLVITLSPEMTLNL</sequence>
<organism evidence="7">
    <name type="scientific">Vitis vinifera</name>
    <name type="common">Grape</name>
    <dbReference type="NCBI Taxonomy" id="29760"/>
    <lineage>
        <taxon>Eukaryota</taxon>
        <taxon>Viridiplantae</taxon>
        <taxon>Streptophyta</taxon>
        <taxon>Embryophyta</taxon>
        <taxon>Tracheophyta</taxon>
        <taxon>Spermatophyta</taxon>
        <taxon>Magnoliopsida</taxon>
        <taxon>eudicotyledons</taxon>
        <taxon>Gunneridae</taxon>
        <taxon>Pentapetalae</taxon>
        <taxon>rosids</taxon>
        <taxon>Vitales</taxon>
        <taxon>Vitaceae</taxon>
        <taxon>Viteae</taxon>
        <taxon>Vitis</taxon>
    </lineage>
</organism>
<feature type="domain" description="Myb-like" evidence="5">
    <location>
        <begin position="3"/>
        <end position="55"/>
    </location>
</feature>
<feature type="domain" description="Myb-like" evidence="5">
    <location>
        <begin position="56"/>
        <end position="106"/>
    </location>
</feature>
<evidence type="ECO:0000259" key="5">
    <source>
        <dbReference type="PROSITE" id="PS50090"/>
    </source>
</evidence>
<dbReference type="CDD" id="cd00167">
    <property type="entry name" value="SANT"/>
    <property type="match status" value="3"/>
</dbReference>
<evidence type="ECO:0000259" key="6">
    <source>
        <dbReference type="PROSITE" id="PS51294"/>
    </source>
</evidence>
<dbReference type="InterPro" id="IPR017930">
    <property type="entry name" value="Myb_dom"/>
</dbReference>
<proteinExistence type="predicted"/>
<dbReference type="InterPro" id="IPR001005">
    <property type="entry name" value="SANT/Myb"/>
</dbReference>
<feature type="domain" description="HTH myb-type" evidence="6">
    <location>
        <begin position="56"/>
        <end position="110"/>
    </location>
</feature>
<dbReference type="InterPro" id="IPR009057">
    <property type="entry name" value="Homeodomain-like_sf"/>
</dbReference>
<dbReference type="PROSITE" id="PS51294">
    <property type="entry name" value="HTH_MYB"/>
    <property type="match status" value="3"/>
</dbReference>
<evidence type="ECO:0000256" key="3">
    <source>
        <dbReference type="ARBA" id="ARBA00023242"/>
    </source>
</evidence>
<dbReference type="InterPro" id="IPR015495">
    <property type="entry name" value="Myb_TF_plants"/>
</dbReference>
<keyword evidence="2" id="KW-0238">DNA-binding</keyword>
<dbReference type="PANTHER" id="PTHR47999:SF124">
    <property type="entry name" value="MYB TRANSCRIPTION FACTOR 42"/>
    <property type="match status" value="1"/>
</dbReference>
<dbReference type="AlphaFoldDB" id="A5BWU4"/>
<dbReference type="EMBL" id="AM474024">
    <property type="protein sequence ID" value="CAN63939.1"/>
    <property type="molecule type" value="Genomic_DNA"/>
</dbReference>
<name>A5BWU4_VITVI</name>
<evidence type="ECO:0000256" key="2">
    <source>
        <dbReference type="ARBA" id="ARBA00023125"/>
    </source>
</evidence>
<comment type="subcellular location">
    <subcellularLocation>
        <location evidence="1">Nucleus</location>
    </subcellularLocation>
</comment>
<dbReference type="SMART" id="SM00717">
    <property type="entry name" value="SANT"/>
    <property type="match status" value="3"/>
</dbReference>
<evidence type="ECO:0000256" key="4">
    <source>
        <dbReference type="SAM" id="MobiDB-lite"/>
    </source>
</evidence>
<evidence type="ECO:0000256" key="1">
    <source>
        <dbReference type="ARBA" id="ARBA00004123"/>
    </source>
</evidence>
<dbReference type="Pfam" id="PF00249">
    <property type="entry name" value="Myb_DNA-binding"/>
    <property type="match status" value="3"/>
</dbReference>
<dbReference type="GO" id="GO:0003677">
    <property type="term" value="F:DNA binding"/>
    <property type="evidence" value="ECO:0007669"/>
    <property type="project" value="UniProtKB-KW"/>
</dbReference>
<dbReference type="GO" id="GO:0005634">
    <property type="term" value="C:nucleus"/>
    <property type="evidence" value="ECO:0007669"/>
    <property type="project" value="UniProtKB-SubCell"/>
</dbReference>
<protein>
    <submittedName>
        <fullName evidence="7">Uncharacterized protein</fullName>
    </submittedName>
</protein>
<dbReference type="PROSITE" id="PS50090">
    <property type="entry name" value="MYB_LIKE"/>
    <property type="match status" value="3"/>
</dbReference>
<keyword evidence="3" id="KW-0539">Nucleus</keyword>
<evidence type="ECO:0000313" key="7">
    <source>
        <dbReference type="EMBL" id="CAN63939.1"/>
    </source>
</evidence>
<feature type="region of interest" description="Disordered" evidence="4">
    <location>
        <begin position="113"/>
        <end position="141"/>
    </location>
</feature>
<feature type="domain" description="HTH myb-type" evidence="6">
    <location>
        <begin position="3"/>
        <end position="55"/>
    </location>
</feature>
<dbReference type="PANTHER" id="PTHR47999">
    <property type="entry name" value="TRANSCRIPTION FACTOR MYB8-RELATED-RELATED"/>
    <property type="match status" value="1"/>
</dbReference>
<dbReference type="SUPFAM" id="SSF46689">
    <property type="entry name" value="Homeodomain-like"/>
    <property type="match status" value="2"/>
</dbReference>
<gene>
    <name evidence="7" type="ORF">VITISV_040828</name>
</gene>
<feature type="domain" description="Myb-like" evidence="5">
    <location>
        <begin position="131"/>
        <end position="183"/>
    </location>
</feature>
<feature type="domain" description="HTH myb-type" evidence="6">
    <location>
        <begin position="131"/>
        <end position="187"/>
    </location>
</feature>
<reference evidence="7" key="1">
    <citation type="journal article" date="2007" name="PLoS ONE">
        <title>The first genome sequence of an elite grapevine cultivar (Pinot noir Vitis vinifera L.): coping with a highly heterozygous genome.</title>
        <authorList>
            <person name="Velasco R."/>
            <person name="Zharkikh A."/>
            <person name="Troggio M."/>
            <person name="Cartwright D.A."/>
            <person name="Cestaro A."/>
            <person name="Pruss D."/>
            <person name="Pindo M."/>
            <person name="FitzGerald L.M."/>
            <person name="Vezzulli S."/>
            <person name="Reid J."/>
            <person name="Malacarne G."/>
            <person name="Iliev D."/>
            <person name="Coppola G."/>
            <person name="Wardell B."/>
            <person name="Micheletti D."/>
            <person name="Macalma T."/>
            <person name="Facci M."/>
            <person name="Mitchell J.T."/>
            <person name="Perazzolli M."/>
            <person name="Eldredge G."/>
            <person name="Gatto P."/>
            <person name="Oyzerski R."/>
            <person name="Moretto M."/>
            <person name="Gutin N."/>
            <person name="Stefanini M."/>
            <person name="Chen Y."/>
            <person name="Segala C."/>
            <person name="Davenport C."/>
            <person name="Dematte L."/>
            <person name="Mraz A."/>
            <person name="Battilana J."/>
            <person name="Stormo K."/>
            <person name="Costa F."/>
            <person name="Tao Q."/>
            <person name="Si-Ammour A."/>
            <person name="Harkins T."/>
            <person name="Lackey A."/>
            <person name="Perbost C."/>
            <person name="Taillon B."/>
            <person name="Stella A."/>
            <person name="Solovyev V."/>
            <person name="Fawcett J.A."/>
            <person name="Sterck L."/>
            <person name="Vandepoele K."/>
            <person name="Grando S.M."/>
            <person name="Toppo S."/>
            <person name="Moser C."/>
            <person name="Lanchbury J."/>
            <person name="Bogden R."/>
            <person name="Skolnick M."/>
            <person name="Sgaramella V."/>
            <person name="Bhatnagar S.K."/>
            <person name="Fontana P."/>
            <person name="Gutin A."/>
            <person name="Van de Peer Y."/>
            <person name="Salamini F."/>
            <person name="Viola R."/>
        </authorList>
    </citation>
    <scope>NUCLEOTIDE SEQUENCE</scope>
</reference>
<accession>A5BWU4</accession>